<evidence type="ECO:0008006" key="8">
    <source>
        <dbReference type="Google" id="ProtNLM"/>
    </source>
</evidence>
<feature type="signal peptide" evidence="5">
    <location>
        <begin position="1"/>
        <end position="27"/>
    </location>
</feature>
<reference evidence="6 7" key="1">
    <citation type="submission" date="2018-09" db="EMBL/GenBank/DDBJ databases">
        <title>Bacillus saliacetes sp. nov., isolated from Thai shrimp paste (Ka-pi).</title>
        <authorList>
            <person name="Daroonpunt R."/>
            <person name="Tanasupawat S."/>
            <person name="Yiamsombut S."/>
        </authorList>
    </citation>
    <scope>NUCLEOTIDE SEQUENCE [LARGE SCALE GENOMIC DNA]</scope>
    <source>
        <strain evidence="6 7">SKP7-4</strain>
    </source>
</reference>
<sequence>MMKKKRLTYVLTGALAVGILGAIPAFAAEDDAAQSTESNASIEKDTAFGGKHGGGRGKFGFDEEQLKEKAEELGIDTTEKNSRELAKEVMEAQLEKKAKELGIETEGKDHHALMQEIRKVQIESKAKELGISTEGKELAELVQEVREALVKKEAKELGIETEGKELKALADEVRNAALQKQAKELGVETEGRDSHQLMQEVFDASILKAAKELGIETEGKSTKELMKEIMTDHADEAKEMNIFPFNKEKDFFFHGGGQRHHGPGHGKGFDRDAGQNIDGSAADTEDTL</sequence>
<feature type="region of interest" description="Disordered" evidence="4">
    <location>
        <begin position="254"/>
        <end position="288"/>
    </location>
</feature>
<accession>A0A3A1QXW5</accession>
<feature type="chain" id="PRO_5017464058" description="Transporter" evidence="5">
    <location>
        <begin position="28"/>
        <end position="288"/>
    </location>
</feature>
<keyword evidence="5" id="KW-0732">Signal</keyword>
<dbReference type="Proteomes" id="UP000265801">
    <property type="component" value="Unassembled WGS sequence"/>
</dbReference>
<dbReference type="GO" id="GO:0051539">
    <property type="term" value="F:4 iron, 4 sulfur cluster binding"/>
    <property type="evidence" value="ECO:0007669"/>
    <property type="project" value="UniProtKB-KW"/>
</dbReference>
<evidence type="ECO:0000256" key="2">
    <source>
        <dbReference type="ARBA" id="ARBA00022596"/>
    </source>
</evidence>
<organism evidence="6 7">
    <name type="scientific">Bacillus salacetis</name>
    <dbReference type="NCBI Taxonomy" id="2315464"/>
    <lineage>
        <taxon>Bacteria</taxon>
        <taxon>Bacillati</taxon>
        <taxon>Bacillota</taxon>
        <taxon>Bacilli</taxon>
        <taxon>Bacillales</taxon>
        <taxon>Bacillaceae</taxon>
        <taxon>Bacillus</taxon>
    </lineage>
</organism>
<dbReference type="OrthoDB" id="2888727at2"/>
<dbReference type="InterPro" id="IPR016101">
    <property type="entry name" value="CO_DH_a-bundle"/>
</dbReference>
<dbReference type="GO" id="GO:0006091">
    <property type="term" value="P:generation of precursor metabolites and energy"/>
    <property type="evidence" value="ECO:0007669"/>
    <property type="project" value="InterPro"/>
</dbReference>
<keyword evidence="3" id="KW-0560">Oxidoreductase</keyword>
<dbReference type="RefSeq" id="WP_119547106.1">
    <property type="nucleotide sequence ID" value="NZ_QXIR01000014.1"/>
</dbReference>
<evidence type="ECO:0000256" key="5">
    <source>
        <dbReference type="SAM" id="SignalP"/>
    </source>
</evidence>
<dbReference type="GO" id="GO:0043885">
    <property type="term" value="F:anaerobic carbon-monoxide dehydrogenase activity"/>
    <property type="evidence" value="ECO:0007669"/>
    <property type="project" value="InterPro"/>
</dbReference>
<evidence type="ECO:0000313" key="6">
    <source>
        <dbReference type="EMBL" id="RIW33319.1"/>
    </source>
</evidence>
<dbReference type="AlphaFoldDB" id="A0A3A1QXW5"/>
<keyword evidence="1" id="KW-0004">4Fe-4S</keyword>
<keyword evidence="1" id="KW-0479">Metal-binding</keyword>
<protein>
    <recommendedName>
        <fullName evidence="8">Transporter</fullName>
    </recommendedName>
</protein>
<gene>
    <name evidence="6" type="ORF">D3H55_11725</name>
</gene>
<keyword evidence="7" id="KW-1185">Reference proteome</keyword>
<evidence type="ECO:0000256" key="4">
    <source>
        <dbReference type="SAM" id="MobiDB-lite"/>
    </source>
</evidence>
<keyword evidence="2" id="KW-0533">Nickel</keyword>
<name>A0A3A1QXW5_9BACI</name>
<keyword evidence="1" id="KW-0408">Iron</keyword>
<evidence type="ECO:0000313" key="7">
    <source>
        <dbReference type="Proteomes" id="UP000265801"/>
    </source>
</evidence>
<dbReference type="GO" id="GO:0016151">
    <property type="term" value="F:nickel cation binding"/>
    <property type="evidence" value="ECO:0007669"/>
    <property type="project" value="InterPro"/>
</dbReference>
<proteinExistence type="predicted"/>
<evidence type="ECO:0000256" key="3">
    <source>
        <dbReference type="ARBA" id="ARBA00023002"/>
    </source>
</evidence>
<dbReference type="Gene3D" id="1.20.1270.30">
    <property type="match status" value="1"/>
</dbReference>
<comment type="caution">
    <text evidence="6">The sequence shown here is derived from an EMBL/GenBank/DDBJ whole genome shotgun (WGS) entry which is preliminary data.</text>
</comment>
<feature type="region of interest" description="Disordered" evidence="4">
    <location>
        <begin position="35"/>
        <end position="62"/>
    </location>
</feature>
<evidence type="ECO:0000256" key="1">
    <source>
        <dbReference type="ARBA" id="ARBA00022485"/>
    </source>
</evidence>
<dbReference type="EMBL" id="QXIR01000014">
    <property type="protein sequence ID" value="RIW33319.1"/>
    <property type="molecule type" value="Genomic_DNA"/>
</dbReference>
<keyword evidence="1" id="KW-0411">Iron-sulfur</keyword>